<keyword evidence="6" id="KW-0175">Coiled coil</keyword>
<feature type="coiled-coil region" evidence="6">
    <location>
        <begin position="543"/>
        <end position="570"/>
    </location>
</feature>
<evidence type="ECO:0000313" key="9">
    <source>
        <dbReference type="Proteomes" id="UP000694941"/>
    </source>
</evidence>
<dbReference type="SMART" id="SM00355">
    <property type="entry name" value="ZnF_C2H2"/>
    <property type="match status" value="4"/>
</dbReference>
<evidence type="ECO:0000259" key="8">
    <source>
        <dbReference type="PROSITE" id="PS50157"/>
    </source>
</evidence>
<protein>
    <submittedName>
        <fullName evidence="10 11">Biorientation of chromosomes in cell division protein 1-like 1</fullName>
    </submittedName>
</protein>
<dbReference type="GeneID" id="111086835"/>
<dbReference type="SUPFAM" id="SSF57667">
    <property type="entry name" value="beta-beta-alpha zinc fingers"/>
    <property type="match status" value="1"/>
</dbReference>
<dbReference type="PANTHER" id="PTHR24379">
    <property type="entry name" value="KRAB AND ZINC FINGER DOMAIN-CONTAINING"/>
    <property type="match status" value="1"/>
</dbReference>
<keyword evidence="2" id="KW-0677">Repeat</keyword>
<feature type="region of interest" description="Disordered" evidence="7">
    <location>
        <begin position="855"/>
        <end position="897"/>
    </location>
</feature>
<keyword evidence="3 5" id="KW-0863">Zinc-finger</keyword>
<evidence type="ECO:0000313" key="10">
    <source>
        <dbReference type="RefSeq" id="XP_022247038.1"/>
    </source>
</evidence>
<accession>A0ABM1STT2</accession>
<feature type="domain" description="C2H2-type" evidence="8">
    <location>
        <begin position="142"/>
        <end position="170"/>
    </location>
</feature>
<dbReference type="PROSITE" id="PS50157">
    <property type="entry name" value="ZINC_FINGER_C2H2_2"/>
    <property type="match status" value="3"/>
</dbReference>
<dbReference type="Gene3D" id="3.30.160.60">
    <property type="entry name" value="Classic Zinc Finger"/>
    <property type="match status" value="2"/>
</dbReference>
<feature type="region of interest" description="Disordered" evidence="7">
    <location>
        <begin position="707"/>
        <end position="736"/>
    </location>
</feature>
<keyword evidence="9" id="KW-1185">Reference proteome</keyword>
<feature type="domain" description="C2H2-type" evidence="8">
    <location>
        <begin position="114"/>
        <end position="141"/>
    </location>
</feature>
<evidence type="ECO:0000256" key="2">
    <source>
        <dbReference type="ARBA" id="ARBA00022737"/>
    </source>
</evidence>
<dbReference type="InterPro" id="IPR036236">
    <property type="entry name" value="Znf_C2H2_sf"/>
</dbReference>
<keyword evidence="1" id="KW-0479">Metal-binding</keyword>
<evidence type="ECO:0000256" key="6">
    <source>
        <dbReference type="SAM" id="Coils"/>
    </source>
</evidence>
<dbReference type="InterPro" id="IPR013087">
    <property type="entry name" value="Znf_C2H2_type"/>
</dbReference>
<evidence type="ECO:0000256" key="4">
    <source>
        <dbReference type="ARBA" id="ARBA00022833"/>
    </source>
</evidence>
<evidence type="ECO:0000256" key="7">
    <source>
        <dbReference type="SAM" id="MobiDB-lite"/>
    </source>
</evidence>
<reference evidence="10 11" key="1">
    <citation type="submission" date="2025-05" db="UniProtKB">
        <authorList>
            <consortium name="RefSeq"/>
        </authorList>
    </citation>
    <scope>IDENTIFICATION</scope>
    <source>
        <tissue evidence="10 11">Muscle</tissue>
    </source>
</reference>
<feature type="domain" description="C2H2-type" evidence="8">
    <location>
        <begin position="41"/>
        <end position="69"/>
    </location>
</feature>
<dbReference type="PROSITE" id="PS00028">
    <property type="entry name" value="ZINC_FINGER_C2H2_1"/>
    <property type="match status" value="1"/>
</dbReference>
<sequence length="1181" mass="138870">MALARTKSSQTTYSCPFCEYKSKVKGSFESHLHQETGYKTFLCAFCSEDFIKEVELSDHFQKTHCNQKVSFTRRTMPEIEEWIKRLIDFQSSKSYVSLHRYPNKSSSESAVDRYFCSICKRYKRDIVTLKRHIFSHLQYRPYKCIHCSFQAVSASGVRVHTRDTHRKEENDFKVVSITRIDDFVEEIVNYQRPSHFTKTKEKSNEVRDVPASEKLGKKRKEIQVKSIRPSKNIVLKTVSQLGKSVDTLKVRIMKNKSNTDNNNKTCKKQVNKKLPIRKMKTSKKPSLKIKIKKNTQNLFEKEILPKLSTSEPYILEQHTNKKSTKEKLGINKTLKKYGVRKVTLRNYSRMPKNLKLNEHLITCIEEKCKSQLSAVKSAHHEDKKYICVEEEQVSLPQLKFQAPLLNTSSEQKLNNEVVESYCSEHVCDNKHLLPFEGNGRNFESHCIADHDYTMFPENKVMENKFSSQKFTAETNVEEENLQKRLEETGKMYEETFITEQLELMDDYVLLDKQSDLCGEQVNKVEKIERRGFNEKQNMSGEIIQVYIRKLKQKTDENHETKNDNEEWKKQLFEKEYSKASNLLKELNYKRSKLFLEKLNEENEKTKFQNNYEEAFHTSQLEKDYLKNVKGNEESCGMHTQFLCEESKEVRKLENELLAKSKSPKLLTKEHSFDTNHNLDLIGKINKSFGKKTGKTCDKDSSCCKEKTEEHQELMQQLNEPEDEKEGETYPLSEKDQEKEYQYEIIPEKNEEIIDSESKFENSQENVLQFNGKQWKGFKDEVKQKIDNRLKDAVKLHVEEAYMDNQETIKQAVRQQINNKEDITCQNEKGTFSQEPGKECRGESSICKNYLKFENRKQKEKEQQPGKKIKNSEETTKQADSHQIVENEGITFKHEPGKLHEENLENFIKVEDKKENMQIRMAQKTSWNKLRHSYKRDKGVNLMGESDKDINTSTHQDGTSKVKDLFLLNNENSLNNQNCESKEIDLNMIYLELQNEFKDKTEEYYYNTTQRQKVKKVQDDQLTIDGKKSDHHYQKLKKRKVVACQDRFKNKIKKLDCSIQEVPVNCHRKLKHNSEQIVMHGRRLENSGTPKIENRIRFWENDKKKNSAEVNDKSSDRVLYTNRSEVKYSKCKSRRKKTKNEKRIDSFEKLLCGPVHGAGSFTSNSEVKDSKLMKQKKSLVNL</sequence>
<evidence type="ECO:0000313" key="11">
    <source>
        <dbReference type="RefSeq" id="XP_022247039.1"/>
    </source>
</evidence>
<evidence type="ECO:0000256" key="3">
    <source>
        <dbReference type="ARBA" id="ARBA00022771"/>
    </source>
</evidence>
<dbReference type="PANTHER" id="PTHR24379:SF121">
    <property type="entry name" value="C2H2-TYPE DOMAIN-CONTAINING PROTEIN"/>
    <property type="match status" value="1"/>
</dbReference>
<evidence type="ECO:0000256" key="5">
    <source>
        <dbReference type="PROSITE-ProRule" id="PRU00042"/>
    </source>
</evidence>
<dbReference type="Proteomes" id="UP000694941">
    <property type="component" value="Unplaced"/>
</dbReference>
<dbReference type="RefSeq" id="XP_022247038.1">
    <property type="nucleotide sequence ID" value="XM_022391330.1"/>
</dbReference>
<name>A0ABM1STT2_LIMPO</name>
<keyword evidence="4" id="KW-0862">Zinc</keyword>
<organism evidence="9 10">
    <name type="scientific">Limulus polyphemus</name>
    <name type="common">Atlantic horseshoe crab</name>
    <dbReference type="NCBI Taxonomy" id="6850"/>
    <lineage>
        <taxon>Eukaryota</taxon>
        <taxon>Metazoa</taxon>
        <taxon>Ecdysozoa</taxon>
        <taxon>Arthropoda</taxon>
        <taxon>Chelicerata</taxon>
        <taxon>Merostomata</taxon>
        <taxon>Xiphosura</taxon>
        <taxon>Limulidae</taxon>
        <taxon>Limulus</taxon>
    </lineage>
</organism>
<evidence type="ECO:0000256" key="1">
    <source>
        <dbReference type="ARBA" id="ARBA00022723"/>
    </source>
</evidence>
<proteinExistence type="predicted"/>
<gene>
    <name evidence="10 11" type="primary">LOC111086835</name>
</gene>
<dbReference type="RefSeq" id="XP_022247039.1">
    <property type="nucleotide sequence ID" value="XM_022391331.1"/>
</dbReference>